<dbReference type="GO" id="GO:0005886">
    <property type="term" value="C:plasma membrane"/>
    <property type="evidence" value="ECO:0007669"/>
    <property type="project" value="UniProtKB-SubCell"/>
</dbReference>
<comment type="subcellular location">
    <subcellularLocation>
        <location evidence="1">Cell membrane</location>
        <topology evidence="1">Single-pass membrane protein</topology>
    </subcellularLocation>
    <subcellularLocation>
        <location evidence="2">Membrane</location>
        <topology evidence="2">Single-pass type I membrane protein</topology>
    </subcellularLocation>
</comment>
<dbReference type="InterPro" id="IPR000719">
    <property type="entry name" value="Prot_kinase_dom"/>
</dbReference>
<evidence type="ECO:0000256" key="16">
    <source>
        <dbReference type="ARBA" id="ARBA00022989"/>
    </source>
</evidence>
<keyword evidence="16 23" id="KW-1133">Transmembrane helix</keyword>
<dbReference type="AlphaFoldDB" id="A0AAV2GRR0"/>
<dbReference type="Gene3D" id="1.10.510.10">
    <property type="entry name" value="Transferase(Phosphotransferase) domain 1"/>
    <property type="match status" value="1"/>
</dbReference>
<dbReference type="Pfam" id="PF07714">
    <property type="entry name" value="PK_Tyr_Ser-Thr"/>
    <property type="match status" value="1"/>
</dbReference>
<evidence type="ECO:0000256" key="14">
    <source>
        <dbReference type="ARBA" id="ARBA00022777"/>
    </source>
</evidence>
<keyword evidence="13 22" id="KW-0547">Nucleotide-binding</keyword>
<dbReference type="EMBL" id="OZ034822">
    <property type="protein sequence ID" value="CAL1413146.1"/>
    <property type="molecule type" value="Genomic_DNA"/>
</dbReference>
<dbReference type="Pfam" id="PF08263">
    <property type="entry name" value="LRRNT_2"/>
    <property type="match status" value="1"/>
</dbReference>
<keyword evidence="6" id="KW-0723">Serine/threonine-protein kinase</keyword>
<gene>
    <name evidence="25" type="ORF">LTRI10_LOCUS52397</name>
</gene>
<feature type="binding site" evidence="22">
    <location>
        <position position="752"/>
    </location>
    <ligand>
        <name>ATP</name>
        <dbReference type="ChEBI" id="CHEBI:30616"/>
    </ligand>
</feature>
<dbReference type="PROSITE" id="PS00107">
    <property type="entry name" value="PROTEIN_KINASE_ATP"/>
    <property type="match status" value="1"/>
</dbReference>
<evidence type="ECO:0000256" key="5">
    <source>
        <dbReference type="ARBA" id="ARBA00022475"/>
    </source>
</evidence>
<dbReference type="FunFam" id="3.80.10.10:FF:000041">
    <property type="entry name" value="LRR receptor-like serine/threonine-protein kinase ERECTA"/>
    <property type="match status" value="1"/>
</dbReference>
<name>A0AAV2GRR0_9ROSI</name>
<sequence length="1037" mass="113543">MARKLAPISTSSTKNKKSITRWVFTFWVLQLCLLHVVLATHSSNETDRLALLEFKSKISGDPLGVLSSWNDSTQFCFWGGVSCSRRHVRVTVLDLHSSRLSGSISPHIGNLTFLKKLDLNNNTFHGAIPPEIGRLRRLRTLFLYNNSLGGEIPSNISGCSALAEVHVRNNKLVGSLPRQLGFLYGLQFFHAGGNRLTGSILPSFGNLTSIRILALGDNQLSGRVPEALGQLKKSLEELLLHRNYLNGEVPASIFNLTSLTVLSLGENRLHGNLPWNLGTLLPNLENFYVPFNQLTGSLPPSLSNASNMVQLQLQVNNFTGSVPSMASSHNLLRLNIAKNFLGSGKVNGDDLGFLSTLTNARKLQALVISINNFGGSLPEQIGNLSLSIEILVLDNNHISGSIPAGLQNLVNLEVLLANGNKLSGAESLTVIGKMQSLVQLRLDNNDIAGYVPLSIGNLNRLLVLRLANNHLDGEIPTAIQNCKSLILLDLSNNNLSGVIPTQLMGLTSLSMGLNLSYNHFTGSIPIEVENLKNLGSLDLSNNMLSDNIPKSLGKCVSLESVRLQANLLRGAIPLSLDSLRGIRLFDLSSNNLSGKIPKFFEQMHSLQLLNLSYNKFEGEVPTEGVLNNSIIILVIGNVKLCGGLPELNLPPCNLRRPKKRLKYKWKVFISTISSMILLIFIASSLLVFWMKSKGKQHIVSSDDDFDTRVSYQSLHKATNYFSTTNLIGVGSFGSVYKGVVHINGEEITIAVKVFNLQRRGASKSFMAECEVLKNIRHRNLVRILTVCSGVDYQGNDFKALVYEFVVNGSLENWLHLVESVNDPPRRLKFHQRLNVAIDIASALDYIHNLCETPIVHCDLKPDNVLLDEDMVAHVGDFGLARFLESPAANLSLNGETSSSVGIKGTVGYAPPEYGMGNEISIEGDMYSFGILLLEMFTGRRPIDESFNDGVNLQNFVNAALLGQGSTIPEVVDPILLNDILLGRIPEKALISILEIGVACSFDSPQERLNSSEVLTRLNRQLALLTICSKPKREAKGP</sequence>
<dbReference type="Pfam" id="PF00560">
    <property type="entry name" value="LRR_1"/>
    <property type="match status" value="4"/>
</dbReference>
<evidence type="ECO:0000256" key="22">
    <source>
        <dbReference type="PROSITE-ProRule" id="PRU10141"/>
    </source>
</evidence>
<organism evidence="25 26">
    <name type="scientific">Linum trigynum</name>
    <dbReference type="NCBI Taxonomy" id="586398"/>
    <lineage>
        <taxon>Eukaryota</taxon>
        <taxon>Viridiplantae</taxon>
        <taxon>Streptophyta</taxon>
        <taxon>Embryophyta</taxon>
        <taxon>Tracheophyta</taxon>
        <taxon>Spermatophyta</taxon>
        <taxon>Magnoliopsida</taxon>
        <taxon>eudicotyledons</taxon>
        <taxon>Gunneridae</taxon>
        <taxon>Pentapetalae</taxon>
        <taxon>rosids</taxon>
        <taxon>fabids</taxon>
        <taxon>Malpighiales</taxon>
        <taxon>Linaceae</taxon>
        <taxon>Linum</taxon>
    </lineage>
</organism>
<dbReference type="GO" id="GO:0004674">
    <property type="term" value="F:protein serine/threonine kinase activity"/>
    <property type="evidence" value="ECO:0007669"/>
    <property type="project" value="UniProtKB-KW"/>
</dbReference>
<dbReference type="PANTHER" id="PTHR27008">
    <property type="entry name" value="OS04G0122200 PROTEIN"/>
    <property type="match status" value="1"/>
</dbReference>
<dbReference type="PANTHER" id="PTHR27008:SF499">
    <property type="entry name" value="OS06G0581500 PROTEIN"/>
    <property type="match status" value="1"/>
</dbReference>
<evidence type="ECO:0000256" key="12">
    <source>
        <dbReference type="ARBA" id="ARBA00022737"/>
    </source>
</evidence>
<dbReference type="GO" id="GO:0005524">
    <property type="term" value="F:ATP binding"/>
    <property type="evidence" value="ECO:0007669"/>
    <property type="project" value="UniProtKB-UniRule"/>
</dbReference>
<dbReference type="InterPro" id="IPR051809">
    <property type="entry name" value="Plant_receptor-like_S/T_kinase"/>
</dbReference>
<dbReference type="InterPro" id="IPR013210">
    <property type="entry name" value="LRR_N_plant-typ"/>
</dbReference>
<keyword evidence="14" id="KW-0418">Kinase</keyword>
<dbReference type="SMART" id="SM00369">
    <property type="entry name" value="LRR_TYP"/>
    <property type="match status" value="10"/>
</dbReference>
<dbReference type="FunFam" id="3.30.200.20:FF:000432">
    <property type="entry name" value="LRR receptor-like serine/threonine-protein kinase EFR"/>
    <property type="match status" value="1"/>
</dbReference>
<evidence type="ECO:0000256" key="19">
    <source>
        <dbReference type="ARBA" id="ARBA00023180"/>
    </source>
</evidence>
<dbReference type="InterPro" id="IPR003591">
    <property type="entry name" value="Leu-rich_rpt_typical-subtyp"/>
</dbReference>
<evidence type="ECO:0000256" key="4">
    <source>
        <dbReference type="ARBA" id="ARBA00012513"/>
    </source>
</evidence>
<dbReference type="InterPro" id="IPR008271">
    <property type="entry name" value="Ser/Thr_kinase_AS"/>
</dbReference>
<dbReference type="PRINTS" id="PR00019">
    <property type="entry name" value="LEURICHRPT"/>
</dbReference>
<feature type="domain" description="Protein kinase" evidence="24">
    <location>
        <begin position="721"/>
        <end position="1023"/>
    </location>
</feature>
<dbReference type="FunFam" id="3.80.10.10:FF:000627">
    <property type="entry name" value="Probable leucine-rich repeat receptor-like protein kinase At2g33170"/>
    <property type="match status" value="1"/>
</dbReference>
<keyword evidence="9" id="KW-0808">Transferase</keyword>
<evidence type="ECO:0000259" key="24">
    <source>
        <dbReference type="PROSITE" id="PS50011"/>
    </source>
</evidence>
<evidence type="ECO:0000256" key="9">
    <source>
        <dbReference type="ARBA" id="ARBA00022679"/>
    </source>
</evidence>
<reference evidence="25 26" key="1">
    <citation type="submission" date="2024-04" db="EMBL/GenBank/DDBJ databases">
        <authorList>
            <person name="Fracassetti M."/>
        </authorList>
    </citation>
    <scope>NUCLEOTIDE SEQUENCE [LARGE SCALE GENOMIC DNA]</scope>
</reference>
<evidence type="ECO:0000256" key="2">
    <source>
        <dbReference type="ARBA" id="ARBA00004479"/>
    </source>
</evidence>
<evidence type="ECO:0000256" key="20">
    <source>
        <dbReference type="ARBA" id="ARBA00047899"/>
    </source>
</evidence>
<keyword evidence="19" id="KW-0325">Glycoprotein</keyword>
<dbReference type="InterPro" id="IPR032675">
    <property type="entry name" value="LRR_dom_sf"/>
</dbReference>
<keyword evidence="7" id="KW-0597">Phosphoprotein</keyword>
<keyword evidence="5" id="KW-1003">Cell membrane</keyword>
<dbReference type="FunFam" id="1.10.510.10:FF:000358">
    <property type="entry name" value="Putative leucine-rich repeat receptor-like serine/threonine-protein kinase"/>
    <property type="match status" value="1"/>
</dbReference>
<evidence type="ECO:0000256" key="13">
    <source>
        <dbReference type="ARBA" id="ARBA00022741"/>
    </source>
</evidence>
<dbReference type="SMART" id="SM00220">
    <property type="entry name" value="S_TKc"/>
    <property type="match status" value="1"/>
</dbReference>
<dbReference type="FunFam" id="3.80.10.10:FF:000288">
    <property type="entry name" value="LRR receptor-like serine/threonine-protein kinase EFR"/>
    <property type="match status" value="1"/>
</dbReference>
<keyword evidence="11" id="KW-0732">Signal</keyword>
<accession>A0AAV2GRR0</accession>
<feature type="transmembrane region" description="Helical" evidence="23">
    <location>
        <begin position="665"/>
        <end position="689"/>
    </location>
</feature>
<comment type="catalytic activity">
    <reaction evidence="20">
        <text>L-threonyl-[protein] + ATP = O-phospho-L-threonyl-[protein] + ADP + H(+)</text>
        <dbReference type="Rhea" id="RHEA:46608"/>
        <dbReference type="Rhea" id="RHEA-COMP:11060"/>
        <dbReference type="Rhea" id="RHEA-COMP:11605"/>
        <dbReference type="ChEBI" id="CHEBI:15378"/>
        <dbReference type="ChEBI" id="CHEBI:30013"/>
        <dbReference type="ChEBI" id="CHEBI:30616"/>
        <dbReference type="ChEBI" id="CHEBI:61977"/>
        <dbReference type="ChEBI" id="CHEBI:456216"/>
        <dbReference type="EC" id="2.7.11.1"/>
    </reaction>
</comment>
<keyword evidence="8" id="KW-0433">Leucine-rich repeat</keyword>
<keyword evidence="10 23" id="KW-0812">Transmembrane</keyword>
<dbReference type="Gene3D" id="3.30.200.20">
    <property type="entry name" value="Phosphorylase Kinase, domain 1"/>
    <property type="match status" value="1"/>
</dbReference>
<dbReference type="InterPro" id="IPR017441">
    <property type="entry name" value="Protein_kinase_ATP_BS"/>
</dbReference>
<evidence type="ECO:0000256" key="18">
    <source>
        <dbReference type="ARBA" id="ARBA00023170"/>
    </source>
</evidence>
<evidence type="ECO:0000256" key="21">
    <source>
        <dbReference type="ARBA" id="ARBA00048679"/>
    </source>
</evidence>
<comment type="catalytic activity">
    <reaction evidence="21">
        <text>L-seryl-[protein] + ATP = O-phospho-L-seryl-[protein] + ADP + H(+)</text>
        <dbReference type="Rhea" id="RHEA:17989"/>
        <dbReference type="Rhea" id="RHEA-COMP:9863"/>
        <dbReference type="Rhea" id="RHEA-COMP:11604"/>
        <dbReference type="ChEBI" id="CHEBI:15378"/>
        <dbReference type="ChEBI" id="CHEBI:29999"/>
        <dbReference type="ChEBI" id="CHEBI:30616"/>
        <dbReference type="ChEBI" id="CHEBI:83421"/>
        <dbReference type="ChEBI" id="CHEBI:456216"/>
        <dbReference type="EC" id="2.7.11.1"/>
    </reaction>
</comment>
<keyword evidence="12" id="KW-0677">Repeat</keyword>
<dbReference type="SUPFAM" id="SSF56112">
    <property type="entry name" value="Protein kinase-like (PK-like)"/>
    <property type="match status" value="1"/>
</dbReference>
<dbReference type="EC" id="2.7.11.1" evidence="4"/>
<keyword evidence="18" id="KW-0675">Receptor</keyword>
<evidence type="ECO:0000256" key="8">
    <source>
        <dbReference type="ARBA" id="ARBA00022614"/>
    </source>
</evidence>
<dbReference type="PROSITE" id="PS00108">
    <property type="entry name" value="PROTEIN_KINASE_ST"/>
    <property type="match status" value="1"/>
</dbReference>
<dbReference type="InterPro" id="IPR011009">
    <property type="entry name" value="Kinase-like_dom_sf"/>
</dbReference>
<evidence type="ECO:0000313" key="26">
    <source>
        <dbReference type="Proteomes" id="UP001497516"/>
    </source>
</evidence>
<dbReference type="SUPFAM" id="SSF52058">
    <property type="entry name" value="L domain-like"/>
    <property type="match status" value="2"/>
</dbReference>
<evidence type="ECO:0000256" key="6">
    <source>
        <dbReference type="ARBA" id="ARBA00022527"/>
    </source>
</evidence>
<evidence type="ECO:0000256" key="1">
    <source>
        <dbReference type="ARBA" id="ARBA00004162"/>
    </source>
</evidence>
<dbReference type="InterPro" id="IPR001611">
    <property type="entry name" value="Leu-rich_rpt"/>
</dbReference>
<keyword evidence="17 23" id="KW-0472">Membrane</keyword>
<evidence type="ECO:0000256" key="15">
    <source>
        <dbReference type="ARBA" id="ARBA00022840"/>
    </source>
</evidence>
<proteinExistence type="inferred from homology"/>
<dbReference type="PROSITE" id="PS50011">
    <property type="entry name" value="PROTEIN_KINASE_DOM"/>
    <property type="match status" value="1"/>
</dbReference>
<evidence type="ECO:0000256" key="3">
    <source>
        <dbReference type="ARBA" id="ARBA00008684"/>
    </source>
</evidence>
<evidence type="ECO:0000256" key="17">
    <source>
        <dbReference type="ARBA" id="ARBA00023136"/>
    </source>
</evidence>
<evidence type="ECO:0000256" key="23">
    <source>
        <dbReference type="SAM" id="Phobius"/>
    </source>
</evidence>
<dbReference type="InterPro" id="IPR001245">
    <property type="entry name" value="Ser-Thr/Tyr_kinase_cat_dom"/>
</dbReference>
<keyword evidence="26" id="KW-1185">Reference proteome</keyword>
<evidence type="ECO:0000256" key="11">
    <source>
        <dbReference type="ARBA" id="ARBA00022729"/>
    </source>
</evidence>
<dbReference type="Proteomes" id="UP001497516">
    <property type="component" value="Chromosome 9"/>
</dbReference>
<dbReference type="SMART" id="SM00365">
    <property type="entry name" value="LRR_SD22"/>
    <property type="match status" value="4"/>
</dbReference>
<evidence type="ECO:0000256" key="10">
    <source>
        <dbReference type="ARBA" id="ARBA00022692"/>
    </source>
</evidence>
<dbReference type="Pfam" id="PF13855">
    <property type="entry name" value="LRR_8"/>
    <property type="match status" value="2"/>
</dbReference>
<evidence type="ECO:0000313" key="25">
    <source>
        <dbReference type="EMBL" id="CAL1413146.1"/>
    </source>
</evidence>
<dbReference type="Gene3D" id="3.80.10.10">
    <property type="entry name" value="Ribonuclease Inhibitor"/>
    <property type="match status" value="2"/>
</dbReference>
<keyword evidence="15 22" id="KW-0067">ATP-binding</keyword>
<evidence type="ECO:0000256" key="7">
    <source>
        <dbReference type="ARBA" id="ARBA00022553"/>
    </source>
</evidence>
<protein>
    <recommendedName>
        <fullName evidence="4">non-specific serine/threonine protein kinase</fullName>
        <ecNumber evidence="4">2.7.11.1</ecNumber>
    </recommendedName>
</protein>
<comment type="similarity">
    <text evidence="3">Belongs to the protein kinase superfamily. Ser/Thr protein kinase family.</text>
</comment>